<evidence type="ECO:0000256" key="1">
    <source>
        <dbReference type="SAM" id="MobiDB-lite"/>
    </source>
</evidence>
<accession>A0A4P2QFP3</accession>
<feature type="compositionally biased region" description="Basic and acidic residues" evidence="1">
    <location>
        <begin position="174"/>
        <end position="189"/>
    </location>
</feature>
<dbReference type="EMBL" id="CP012672">
    <property type="protein sequence ID" value="AUX28301.1"/>
    <property type="molecule type" value="Genomic_DNA"/>
</dbReference>
<evidence type="ECO:0000313" key="3">
    <source>
        <dbReference type="Proteomes" id="UP000295497"/>
    </source>
</evidence>
<feature type="region of interest" description="Disordered" evidence="1">
    <location>
        <begin position="43"/>
        <end position="139"/>
    </location>
</feature>
<name>A0A4P2QFP3_SORCE</name>
<organism evidence="2 3">
    <name type="scientific">Sorangium cellulosum</name>
    <name type="common">Polyangium cellulosum</name>
    <dbReference type="NCBI Taxonomy" id="56"/>
    <lineage>
        <taxon>Bacteria</taxon>
        <taxon>Pseudomonadati</taxon>
        <taxon>Myxococcota</taxon>
        <taxon>Polyangia</taxon>
        <taxon>Polyangiales</taxon>
        <taxon>Polyangiaceae</taxon>
        <taxon>Sorangium</taxon>
    </lineage>
</organism>
<feature type="region of interest" description="Disordered" evidence="1">
    <location>
        <begin position="174"/>
        <end position="204"/>
    </location>
</feature>
<protein>
    <submittedName>
        <fullName evidence="2">Uncharacterized protein</fullName>
    </submittedName>
</protein>
<proteinExistence type="predicted"/>
<dbReference type="AlphaFoldDB" id="A0A4P2QFP3"/>
<sequence>MRRKEIRLALLDSVRDASAEGNVPLHLLLGLVSFARRLDRLLGAPGTPAPQPGSVAGTPAPQPGSVAGAPAPQPGSVAGTPAPQPGSVAGAPAPPPAPQPGSVVGTPAPQPGSVEPGSVEPPPRAMEPRTGAAASPEGAATDARSHALIYLLLGAISVRRTLFAELVPLREARREQVRREGARREDRGAPDPAAAVRGLRSLLR</sequence>
<dbReference type="Proteomes" id="UP000295497">
    <property type="component" value="Chromosome"/>
</dbReference>
<evidence type="ECO:0000313" key="2">
    <source>
        <dbReference type="EMBL" id="AUX28301.1"/>
    </source>
</evidence>
<reference evidence="2 3" key="1">
    <citation type="submission" date="2015-09" db="EMBL/GenBank/DDBJ databases">
        <title>Sorangium comparison.</title>
        <authorList>
            <person name="Zaburannyi N."/>
            <person name="Bunk B."/>
            <person name="Overmann J."/>
            <person name="Mueller R."/>
        </authorList>
    </citation>
    <scope>NUCLEOTIDE SEQUENCE [LARGE SCALE GENOMIC DNA]</scope>
    <source>
        <strain evidence="2 3">So ce836</strain>
    </source>
</reference>
<gene>
    <name evidence="2" type="ORF">SOCE836_003710</name>
</gene>